<dbReference type="SUPFAM" id="SSF56801">
    <property type="entry name" value="Acetyl-CoA synthetase-like"/>
    <property type="match status" value="1"/>
</dbReference>
<sequence>MAALLLQDGQNFDGARTYEVVQSYLPSYARPRFLRIQSYLPVTATFKQMKVKLAEEGFDPGVIQDPLYFLDDSKKSYIPLAQEVYESIRDGTVKL</sequence>
<keyword evidence="2" id="KW-0436">Ligase</keyword>
<dbReference type="OrthoDB" id="288590at2759"/>
<dbReference type="STRING" id="1676925.ENSPKIP00000001372"/>
<evidence type="ECO:0000256" key="2">
    <source>
        <dbReference type="ARBA" id="ARBA00022598"/>
    </source>
</evidence>
<dbReference type="GO" id="GO:0005886">
    <property type="term" value="C:plasma membrane"/>
    <property type="evidence" value="ECO:0007669"/>
    <property type="project" value="TreeGrafter"/>
</dbReference>
<reference evidence="3" key="2">
    <citation type="submission" date="2025-09" db="UniProtKB">
        <authorList>
            <consortium name="Ensembl"/>
        </authorList>
    </citation>
    <scope>IDENTIFICATION</scope>
</reference>
<accession>A0A3B3Q436</accession>
<keyword evidence="4" id="KW-1185">Reference proteome</keyword>
<dbReference type="KEGG" id="pki:111844946"/>
<dbReference type="AlphaFoldDB" id="A0A3B3Q436"/>
<evidence type="ECO:0000313" key="3">
    <source>
        <dbReference type="Ensembl" id="ENSPKIP00000001372.1"/>
    </source>
</evidence>
<dbReference type="GO" id="GO:0005324">
    <property type="term" value="F:long-chain fatty acid transmembrane transporter activity"/>
    <property type="evidence" value="ECO:0007669"/>
    <property type="project" value="TreeGrafter"/>
</dbReference>
<protein>
    <submittedName>
        <fullName evidence="3">Very long-chain acyl-CoA synthetase-like</fullName>
    </submittedName>
</protein>
<comment type="similarity">
    <text evidence="1">Belongs to the ATP-dependent AMP-binding enzyme family.</text>
</comment>
<evidence type="ECO:0000256" key="1">
    <source>
        <dbReference type="ARBA" id="ARBA00006432"/>
    </source>
</evidence>
<name>A0A3B3Q436_9TELE</name>
<dbReference type="PANTHER" id="PTHR43107:SF4">
    <property type="entry name" value="LONG-CHAIN FATTY ACID TRANSPORT PROTEIN 2"/>
    <property type="match status" value="1"/>
</dbReference>
<evidence type="ECO:0000313" key="4">
    <source>
        <dbReference type="Proteomes" id="UP000261540"/>
    </source>
</evidence>
<dbReference type="GO" id="GO:0044539">
    <property type="term" value="P:long-chain fatty acid import into cell"/>
    <property type="evidence" value="ECO:0007669"/>
    <property type="project" value="TreeGrafter"/>
</dbReference>
<proteinExistence type="inferred from homology"/>
<dbReference type="Ensembl" id="ENSPKIT00000025291.1">
    <property type="protein sequence ID" value="ENSPKIP00000001372.1"/>
    <property type="gene ID" value="ENSPKIG00000019693.1"/>
</dbReference>
<dbReference type="GeneTree" id="ENSGT00940000157947"/>
<reference evidence="3" key="1">
    <citation type="submission" date="2025-08" db="UniProtKB">
        <authorList>
            <consortium name="Ensembl"/>
        </authorList>
    </citation>
    <scope>IDENTIFICATION</scope>
</reference>
<dbReference type="GO" id="GO:0005789">
    <property type="term" value="C:endoplasmic reticulum membrane"/>
    <property type="evidence" value="ECO:0007669"/>
    <property type="project" value="TreeGrafter"/>
</dbReference>
<dbReference type="PANTHER" id="PTHR43107">
    <property type="entry name" value="LONG-CHAIN FATTY ACID TRANSPORT PROTEIN"/>
    <property type="match status" value="1"/>
</dbReference>
<organism evidence="3 4">
    <name type="scientific">Paramormyrops kingsleyae</name>
    <dbReference type="NCBI Taxonomy" id="1676925"/>
    <lineage>
        <taxon>Eukaryota</taxon>
        <taxon>Metazoa</taxon>
        <taxon>Chordata</taxon>
        <taxon>Craniata</taxon>
        <taxon>Vertebrata</taxon>
        <taxon>Euteleostomi</taxon>
        <taxon>Actinopterygii</taxon>
        <taxon>Neopterygii</taxon>
        <taxon>Teleostei</taxon>
        <taxon>Osteoglossocephala</taxon>
        <taxon>Osteoglossomorpha</taxon>
        <taxon>Osteoglossiformes</taxon>
        <taxon>Mormyridae</taxon>
        <taxon>Paramormyrops</taxon>
    </lineage>
</organism>
<dbReference type="GO" id="GO:0004467">
    <property type="term" value="F:long-chain fatty acid-CoA ligase activity"/>
    <property type="evidence" value="ECO:0007669"/>
    <property type="project" value="TreeGrafter"/>
</dbReference>
<dbReference type="Proteomes" id="UP000261540">
    <property type="component" value="Unplaced"/>
</dbReference>